<evidence type="ECO:0000313" key="3">
    <source>
        <dbReference type="Proteomes" id="UP000034617"/>
    </source>
</evidence>
<proteinExistence type="predicted"/>
<feature type="region of interest" description="Disordered" evidence="1">
    <location>
        <begin position="1"/>
        <end position="20"/>
    </location>
</feature>
<reference evidence="2 3" key="1">
    <citation type="journal article" date="2015" name="Nature">
        <title>rRNA introns, odd ribosomes, and small enigmatic genomes across a large radiation of phyla.</title>
        <authorList>
            <person name="Brown C.T."/>
            <person name="Hug L.A."/>
            <person name="Thomas B.C."/>
            <person name="Sharon I."/>
            <person name="Castelle C.J."/>
            <person name="Singh A."/>
            <person name="Wilkins M.J."/>
            <person name="Williams K.H."/>
            <person name="Banfield J.F."/>
        </authorList>
    </citation>
    <scope>NUCLEOTIDE SEQUENCE [LARGE SCALE GENOMIC DNA]</scope>
</reference>
<feature type="compositionally biased region" description="Polar residues" evidence="1">
    <location>
        <begin position="1"/>
        <end position="11"/>
    </location>
</feature>
<evidence type="ECO:0000256" key="1">
    <source>
        <dbReference type="SAM" id="MobiDB-lite"/>
    </source>
</evidence>
<evidence type="ECO:0000313" key="2">
    <source>
        <dbReference type="EMBL" id="KKT38747.1"/>
    </source>
</evidence>
<dbReference type="AlphaFoldDB" id="A0A0G1J405"/>
<sequence>MSSENSVNQKARLSLTREELQGTVDKNMPYGVPLLEQMTDEELESYLSGEVIKATMGLPGSGVVSIYPAIVENLKEIRERSRVTLAFDVAYAKQEGRPVPEEVLQFLSES</sequence>
<gene>
    <name evidence="2" type="ORF">UW22_C0006G0013</name>
</gene>
<name>A0A0G1J405_9BACT</name>
<organism evidence="2 3">
    <name type="scientific">Candidatus Gottesmanbacteria bacterium GW2011_GWB1_44_11c</name>
    <dbReference type="NCBI Taxonomy" id="1618447"/>
    <lineage>
        <taxon>Bacteria</taxon>
        <taxon>Candidatus Gottesmaniibacteriota</taxon>
    </lineage>
</organism>
<dbReference type="Proteomes" id="UP000034617">
    <property type="component" value="Unassembled WGS sequence"/>
</dbReference>
<accession>A0A0G1J405</accession>
<dbReference type="EMBL" id="LCHM01000006">
    <property type="protein sequence ID" value="KKT38747.1"/>
    <property type="molecule type" value="Genomic_DNA"/>
</dbReference>
<comment type="caution">
    <text evidence="2">The sequence shown here is derived from an EMBL/GenBank/DDBJ whole genome shotgun (WGS) entry which is preliminary data.</text>
</comment>
<protein>
    <submittedName>
        <fullName evidence="2">Uncharacterized protein</fullName>
    </submittedName>
</protein>